<gene>
    <name evidence="9" type="ORF">NEZAVI_LOCUS7418</name>
</gene>
<dbReference type="Pfam" id="PF16278">
    <property type="entry name" value="zf-C2HE"/>
    <property type="match status" value="1"/>
</dbReference>
<dbReference type="Pfam" id="PF11969">
    <property type="entry name" value="DcpS_C"/>
    <property type="match status" value="1"/>
</dbReference>
<dbReference type="GO" id="GO:0000012">
    <property type="term" value="P:single strand break repair"/>
    <property type="evidence" value="ECO:0007669"/>
    <property type="project" value="TreeGrafter"/>
</dbReference>
<evidence type="ECO:0000256" key="3">
    <source>
        <dbReference type="ARBA" id="ARBA00022833"/>
    </source>
</evidence>
<dbReference type="EMBL" id="OV725080">
    <property type="protein sequence ID" value="CAH1397631.1"/>
    <property type="molecule type" value="Genomic_DNA"/>
</dbReference>
<feature type="compositionally biased region" description="Low complexity" evidence="7">
    <location>
        <begin position="213"/>
        <end position="233"/>
    </location>
</feature>
<sequence>MNEILQLYEILGAQRRVPRMPPMKRDLLFWMEEPKAFVHATDKVIVIKEKHPKAELHFLVLPKKDIPSIKDVKAQDLDLLTVMDDVGRFISLVYGGGKKFWFGYHAFQLQQRLHLHVISHDLCGTGMNTIWHWNSFTTRFFLRSEEVIKHLSKRGFVKLPSLRQCLGWLNGPILCHFCTYNPSDVYILKDHVKEHFNGTDFFHSSVRKKGMRSQSFSSSSSLRVSSRLTRSKSANSTSKGYLPSKTKSKSRYKAKDKYNVALKFSFR</sequence>
<protein>
    <recommendedName>
        <fullName evidence="8">HIT domain-containing protein</fullName>
    </recommendedName>
</protein>
<dbReference type="Gene3D" id="3.30.428.10">
    <property type="entry name" value="HIT-like"/>
    <property type="match status" value="1"/>
</dbReference>
<dbReference type="PANTHER" id="PTHR12486">
    <property type="entry name" value="APRATAXIN-RELATED"/>
    <property type="match status" value="1"/>
</dbReference>
<evidence type="ECO:0000313" key="10">
    <source>
        <dbReference type="Proteomes" id="UP001152798"/>
    </source>
</evidence>
<keyword evidence="3" id="KW-0862">Zinc</keyword>
<evidence type="ECO:0000256" key="1">
    <source>
        <dbReference type="ARBA" id="ARBA00004123"/>
    </source>
</evidence>
<evidence type="ECO:0000259" key="8">
    <source>
        <dbReference type="PROSITE" id="PS51084"/>
    </source>
</evidence>
<keyword evidence="4" id="KW-0238">DNA-binding</keyword>
<dbReference type="GO" id="GO:0046872">
    <property type="term" value="F:metal ion binding"/>
    <property type="evidence" value="ECO:0007669"/>
    <property type="project" value="UniProtKB-KW"/>
</dbReference>
<dbReference type="GO" id="GO:0033699">
    <property type="term" value="F:DNA 5'-adenosine monophosphate hydrolase activity"/>
    <property type="evidence" value="ECO:0007669"/>
    <property type="project" value="TreeGrafter"/>
</dbReference>
<dbReference type="GO" id="GO:0003725">
    <property type="term" value="F:double-stranded RNA binding"/>
    <property type="evidence" value="ECO:0007669"/>
    <property type="project" value="TreeGrafter"/>
</dbReference>
<dbReference type="SUPFAM" id="SSF54197">
    <property type="entry name" value="HIT-like"/>
    <property type="match status" value="1"/>
</dbReference>
<comment type="caution">
    <text evidence="6">Lacks conserved residue(s) required for the propagation of feature annotation.</text>
</comment>
<evidence type="ECO:0000256" key="6">
    <source>
        <dbReference type="PROSITE-ProRule" id="PRU00464"/>
    </source>
</evidence>
<name>A0A9P0MP14_NEZVI</name>
<evidence type="ECO:0000256" key="2">
    <source>
        <dbReference type="ARBA" id="ARBA00022723"/>
    </source>
</evidence>
<dbReference type="PANTHER" id="PTHR12486:SF4">
    <property type="entry name" value="APRATAXIN"/>
    <property type="match status" value="1"/>
</dbReference>
<proteinExistence type="predicted"/>
<reference evidence="9" key="1">
    <citation type="submission" date="2022-01" db="EMBL/GenBank/DDBJ databases">
        <authorList>
            <person name="King R."/>
        </authorList>
    </citation>
    <scope>NUCLEOTIDE SEQUENCE</scope>
</reference>
<dbReference type="InterPro" id="IPR032566">
    <property type="entry name" value="Znf-C2HE"/>
</dbReference>
<dbReference type="GO" id="GO:0030983">
    <property type="term" value="F:mismatched DNA binding"/>
    <property type="evidence" value="ECO:0007669"/>
    <property type="project" value="TreeGrafter"/>
</dbReference>
<comment type="subcellular location">
    <subcellularLocation>
        <location evidence="1">Nucleus</location>
    </subcellularLocation>
</comment>
<dbReference type="GO" id="GO:0005634">
    <property type="term" value="C:nucleus"/>
    <property type="evidence" value="ECO:0007669"/>
    <property type="project" value="UniProtKB-SubCell"/>
</dbReference>
<keyword evidence="10" id="KW-1185">Reference proteome</keyword>
<evidence type="ECO:0000313" key="9">
    <source>
        <dbReference type="EMBL" id="CAH1397631.1"/>
    </source>
</evidence>
<keyword evidence="2" id="KW-0479">Metal-binding</keyword>
<dbReference type="GO" id="GO:1990165">
    <property type="term" value="F:single-strand break-containing DNA binding"/>
    <property type="evidence" value="ECO:0007669"/>
    <property type="project" value="TreeGrafter"/>
</dbReference>
<dbReference type="OrthoDB" id="3512845at2759"/>
<evidence type="ECO:0000256" key="4">
    <source>
        <dbReference type="ARBA" id="ARBA00023125"/>
    </source>
</evidence>
<keyword evidence="5" id="KW-0539">Nucleus</keyword>
<dbReference type="InterPro" id="IPR036265">
    <property type="entry name" value="HIT-like_sf"/>
</dbReference>
<accession>A0A9P0MP14</accession>
<feature type="region of interest" description="Disordered" evidence="7">
    <location>
        <begin position="213"/>
        <end position="250"/>
    </location>
</feature>
<dbReference type="AlphaFoldDB" id="A0A9P0MP14"/>
<dbReference type="PROSITE" id="PS51084">
    <property type="entry name" value="HIT_2"/>
    <property type="match status" value="1"/>
</dbReference>
<evidence type="ECO:0000256" key="7">
    <source>
        <dbReference type="SAM" id="MobiDB-lite"/>
    </source>
</evidence>
<evidence type="ECO:0000256" key="5">
    <source>
        <dbReference type="ARBA" id="ARBA00023242"/>
    </source>
</evidence>
<organism evidence="9 10">
    <name type="scientific">Nezara viridula</name>
    <name type="common">Southern green stink bug</name>
    <name type="synonym">Cimex viridulus</name>
    <dbReference type="NCBI Taxonomy" id="85310"/>
    <lineage>
        <taxon>Eukaryota</taxon>
        <taxon>Metazoa</taxon>
        <taxon>Ecdysozoa</taxon>
        <taxon>Arthropoda</taxon>
        <taxon>Hexapoda</taxon>
        <taxon>Insecta</taxon>
        <taxon>Pterygota</taxon>
        <taxon>Neoptera</taxon>
        <taxon>Paraneoptera</taxon>
        <taxon>Hemiptera</taxon>
        <taxon>Heteroptera</taxon>
        <taxon>Panheteroptera</taxon>
        <taxon>Pentatomomorpha</taxon>
        <taxon>Pentatomoidea</taxon>
        <taxon>Pentatomidae</taxon>
        <taxon>Pentatominae</taxon>
        <taxon>Nezara</taxon>
    </lineage>
</organism>
<dbReference type="InterPro" id="IPR011146">
    <property type="entry name" value="HIT-like"/>
</dbReference>
<dbReference type="Proteomes" id="UP001152798">
    <property type="component" value="Chromosome 4"/>
</dbReference>
<dbReference type="GO" id="GO:0003697">
    <property type="term" value="F:single-stranded DNA binding"/>
    <property type="evidence" value="ECO:0007669"/>
    <property type="project" value="TreeGrafter"/>
</dbReference>
<feature type="domain" description="HIT" evidence="8">
    <location>
        <begin position="24"/>
        <end position="127"/>
    </location>
</feature>